<evidence type="ECO:0000313" key="4">
    <source>
        <dbReference type="Proteomes" id="UP000054823"/>
    </source>
</evidence>
<sequence>MAFPSNNSRRLTTLLLAAGASSRMRGQDKLLQPIDGIPLLRVLVERVSDISDQVLVALPQDRPARAAALKGTSAQSIVVPEASEGMAHSLKGALSFVRPDASAVMIVPADMPELTSADFATLSEMHQAHPDLIIRGAAEDGRPGHPVIFPQPYFPVLSKLSGDLGARSILQDNKSQIHLCPLPEEHALTDLDTPEEWATWYAAQFDRGL</sequence>
<dbReference type="EMBL" id="CYPW01000027">
    <property type="protein sequence ID" value="CUH53710.1"/>
    <property type="molecule type" value="Genomic_DNA"/>
</dbReference>
<dbReference type="OrthoDB" id="9779263at2"/>
<gene>
    <name evidence="3" type="ORF">SHM7688_03169</name>
</gene>
<dbReference type="GO" id="GO:0016779">
    <property type="term" value="F:nucleotidyltransferase activity"/>
    <property type="evidence" value="ECO:0007669"/>
    <property type="project" value="UniProtKB-ARBA"/>
</dbReference>
<dbReference type="CDD" id="cd04182">
    <property type="entry name" value="GT_2_like_f"/>
    <property type="match status" value="1"/>
</dbReference>
<evidence type="ECO:0000259" key="2">
    <source>
        <dbReference type="Pfam" id="PF12804"/>
    </source>
</evidence>
<accession>A0A0P1FE20</accession>
<evidence type="ECO:0000256" key="1">
    <source>
        <dbReference type="ARBA" id="ARBA00022842"/>
    </source>
</evidence>
<dbReference type="STRING" id="321267.SHM7688_03169"/>
<dbReference type="InterPro" id="IPR029044">
    <property type="entry name" value="Nucleotide-diphossugar_trans"/>
</dbReference>
<dbReference type="Gene3D" id="3.90.550.10">
    <property type="entry name" value="Spore Coat Polysaccharide Biosynthesis Protein SpsA, Chain A"/>
    <property type="match status" value="1"/>
</dbReference>
<dbReference type="AlphaFoldDB" id="A0A0P1FE20"/>
<keyword evidence="1" id="KW-0460">Magnesium</keyword>
<dbReference type="PANTHER" id="PTHR43777">
    <property type="entry name" value="MOLYBDENUM COFACTOR CYTIDYLYLTRANSFERASE"/>
    <property type="match status" value="1"/>
</dbReference>
<name>A0A0P1FE20_9RHOB</name>
<dbReference type="RefSeq" id="WP_058240839.1">
    <property type="nucleotide sequence ID" value="NZ_CYPW01000027.1"/>
</dbReference>
<dbReference type="InterPro" id="IPR025877">
    <property type="entry name" value="MobA-like_NTP_Trfase"/>
</dbReference>
<feature type="domain" description="MobA-like NTP transferase" evidence="2">
    <location>
        <begin position="14"/>
        <end position="173"/>
    </location>
</feature>
<organism evidence="3 4">
    <name type="scientific">Shimia marina</name>
    <dbReference type="NCBI Taxonomy" id="321267"/>
    <lineage>
        <taxon>Bacteria</taxon>
        <taxon>Pseudomonadati</taxon>
        <taxon>Pseudomonadota</taxon>
        <taxon>Alphaproteobacteria</taxon>
        <taxon>Rhodobacterales</taxon>
        <taxon>Roseobacteraceae</taxon>
    </lineage>
</organism>
<dbReference type="SUPFAM" id="SSF53448">
    <property type="entry name" value="Nucleotide-diphospho-sugar transferases"/>
    <property type="match status" value="1"/>
</dbReference>
<evidence type="ECO:0000313" key="3">
    <source>
        <dbReference type="EMBL" id="CUH53710.1"/>
    </source>
</evidence>
<keyword evidence="4" id="KW-1185">Reference proteome</keyword>
<dbReference type="Proteomes" id="UP000054823">
    <property type="component" value="Unassembled WGS sequence"/>
</dbReference>
<dbReference type="PANTHER" id="PTHR43777:SF1">
    <property type="entry name" value="MOLYBDENUM COFACTOR CYTIDYLYLTRANSFERASE"/>
    <property type="match status" value="1"/>
</dbReference>
<reference evidence="3 4" key="1">
    <citation type="submission" date="2015-09" db="EMBL/GenBank/DDBJ databases">
        <authorList>
            <consortium name="Swine Surveillance"/>
        </authorList>
    </citation>
    <scope>NUCLEOTIDE SEQUENCE [LARGE SCALE GENOMIC DNA]</scope>
    <source>
        <strain evidence="3 4">CECT 7688</strain>
    </source>
</reference>
<dbReference type="Pfam" id="PF12804">
    <property type="entry name" value="NTP_transf_3"/>
    <property type="match status" value="1"/>
</dbReference>
<protein>
    <submittedName>
        <fullName evidence="3">Molybdopterin-guanine dinucleotide biosynthesis protein MobA</fullName>
    </submittedName>
</protein>
<proteinExistence type="predicted"/>